<dbReference type="AlphaFoldDB" id="A0A4Y2QIA1"/>
<dbReference type="InterPro" id="IPR013083">
    <property type="entry name" value="Znf_RING/FYVE/PHD"/>
</dbReference>
<proteinExistence type="predicted"/>
<name>A0A4Y2QIA1_ARAVE</name>
<evidence type="ECO:0000256" key="2">
    <source>
        <dbReference type="ARBA" id="ARBA00022833"/>
    </source>
</evidence>
<feature type="domain" description="RING-type" evidence="4">
    <location>
        <begin position="67"/>
        <end position="105"/>
    </location>
</feature>
<dbReference type="EMBL" id="BGPR01013965">
    <property type="protein sequence ID" value="GBN63052.1"/>
    <property type="molecule type" value="Genomic_DNA"/>
</dbReference>
<reference evidence="5 6" key="1">
    <citation type="journal article" date="2019" name="Sci. Rep.">
        <title>Orb-weaving spider Araneus ventricosus genome elucidates the spidroin gene catalogue.</title>
        <authorList>
            <person name="Kono N."/>
            <person name="Nakamura H."/>
            <person name="Ohtoshi R."/>
            <person name="Moran D.A.P."/>
            <person name="Shinohara A."/>
            <person name="Yoshida Y."/>
            <person name="Fujiwara M."/>
            <person name="Mori M."/>
            <person name="Tomita M."/>
            <person name="Arakawa K."/>
        </authorList>
    </citation>
    <scope>NUCLEOTIDE SEQUENCE [LARGE SCALE GENOMIC DNA]</scope>
</reference>
<dbReference type="InterPro" id="IPR001841">
    <property type="entry name" value="Znf_RING"/>
</dbReference>
<dbReference type="Pfam" id="PF13639">
    <property type="entry name" value="zf-RING_2"/>
    <property type="match status" value="1"/>
</dbReference>
<accession>A0A4Y2QIA1</accession>
<dbReference type="PROSITE" id="PS50089">
    <property type="entry name" value="ZF_RING_2"/>
    <property type="match status" value="2"/>
</dbReference>
<keyword evidence="6" id="KW-1185">Reference proteome</keyword>
<keyword evidence="1 3" id="KW-0863">Zinc-finger</keyword>
<dbReference type="Gene3D" id="3.30.40.10">
    <property type="entry name" value="Zinc/RING finger domain, C3HC4 (zinc finger)"/>
    <property type="match status" value="1"/>
</dbReference>
<keyword evidence="1 3" id="KW-0479">Metal-binding</keyword>
<keyword evidence="2" id="KW-0862">Zinc</keyword>
<evidence type="ECO:0000313" key="6">
    <source>
        <dbReference type="Proteomes" id="UP000499080"/>
    </source>
</evidence>
<dbReference type="SMART" id="SM00184">
    <property type="entry name" value="RING"/>
    <property type="match status" value="2"/>
</dbReference>
<gene>
    <name evidence="5" type="ORF">AVEN_29925_1</name>
</gene>
<evidence type="ECO:0000256" key="1">
    <source>
        <dbReference type="ARBA" id="ARBA00022771"/>
    </source>
</evidence>
<dbReference type="SUPFAM" id="SSF57850">
    <property type="entry name" value="RING/U-box"/>
    <property type="match status" value="2"/>
</dbReference>
<dbReference type="GO" id="GO:0008270">
    <property type="term" value="F:zinc ion binding"/>
    <property type="evidence" value="ECO:0007669"/>
    <property type="project" value="UniProtKB-KW"/>
</dbReference>
<evidence type="ECO:0000313" key="5">
    <source>
        <dbReference type="EMBL" id="GBN63052.1"/>
    </source>
</evidence>
<evidence type="ECO:0000259" key="4">
    <source>
        <dbReference type="PROSITE" id="PS50089"/>
    </source>
</evidence>
<protein>
    <recommendedName>
        <fullName evidence="4">RING-type domain-containing protein</fullName>
    </recommendedName>
</protein>
<comment type="caution">
    <text evidence="5">The sequence shown here is derived from an EMBL/GenBank/DDBJ whole genome shotgun (WGS) entry which is preliminary data.</text>
</comment>
<feature type="domain" description="RING-type" evidence="4">
    <location>
        <begin position="13"/>
        <end position="52"/>
    </location>
</feature>
<feature type="non-terminal residue" evidence="5">
    <location>
        <position position="186"/>
    </location>
</feature>
<evidence type="ECO:0000256" key="3">
    <source>
        <dbReference type="PROSITE-ProRule" id="PRU00175"/>
    </source>
</evidence>
<sequence>MEFQDNEEVQQLCSICQENEDIERFVDDLKCTHHIHEKCLKLWKPTNCPLCRKYGSGVSLPIDEKNCFKCDRVKKRIIVRRIACGHYYHTDCLSKYQVRLCPGCDGLKTALHDEGIPRRIQLIAERAKRDRNSAYYEMEGNDKRIKTTTNSELVTVEKFGLAVVQELKHTCEKQQEVEREKQQEVE</sequence>
<dbReference type="Proteomes" id="UP000499080">
    <property type="component" value="Unassembled WGS sequence"/>
</dbReference>
<organism evidence="5 6">
    <name type="scientific">Araneus ventricosus</name>
    <name type="common">Orbweaver spider</name>
    <name type="synonym">Epeira ventricosa</name>
    <dbReference type="NCBI Taxonomy" id="182803"/>
    <lineage>
        <taxon>Eukaryota</taxon>
        <taxon>Metazoa</taxon>
        <taxon>Ecdysozoa</taxon>
        <taxon>Arthropoda</taxon>
        <taxon>Chelicerata</taxon>
        <taxon>Arachnida</taxon>
        <taxon>Araneae</taxon>
        <taxon>Araneomorphae</taxon>
        <taxon>Entelegynae</taxon>
        <taxon>Araneoidea</taxon>
        <taxon>Araneidae</taxon>
        <taxon>Araneus</taxon>
    </lineage>
</organism>